<proteinExistence type="inferred from homology"/>
<feature type="binding site" evidence="6">
    <location>
        <position position="218"/>
    </location>
    <ligand>
        <name>(6S)-NADPHX</name>
        <dbReference type="ChEBI" id="CHEBI:64076"/>
    </ligand>
</feature>
<dbReference type="STRING" id="592010.GCWU000182_000162"/>
<keyword evidence="1 6" id="KW-0547">Nucleotide-binding</keyword>
<reference evidence="8" key="1">
    <citation type="submission" date="2013-06" db="EMBL/GenBank/DDBJ databases">
        <authorList>
            <person name="Weinstock G."/>
            <person name="Sodergren E."/>
            <person name="Clifton S."/>
            <person name="Fulton L."/>
            <person name="Fulton B."/>
            <person name="Courtney L."/>
            <person name="Fronick C."/>
            <person name="Harrison M."/>
            <person name="Strong C."/>
            <person name="Farmer C."/>
            <person name="Delahaunty K."/>
            <person name="Markovic C."/>
            <person name="Hall O."/>
            <person name="Minx P."/>
            <person name="Tomlinson C."/>
            <person name="Mitreva M."/>
            <person name="Nelson J."/>
            <person name="Hou S."/>
            <person name="Wollam A."/>
            <person name="Pepin K.H."/>
            <person name="Johnson M."/>
            <person name="Bhonagiri V."/>
            <person name="Nash W.E."/>
            <person name="Warren W."/>
            <person name="Chinwalla A."/>
            <person name="Mardis E.R."/>
            <person name="Wilson R.K."/>
        </authorList>
    </citation>
    <scope>NUCLEOTIDE SEQUENCE [LARGE SCALE GENOMIC DNA]</scope>
    <source>
        <strain evidence="8">ATCC 49176</strain>
    </source>
</reference>
<feature type="binding site" evidence="6">
    <location>
        <position position="102"/>
    </location>
    <ligand>
        <name>(6S)-NADPHX</name>
        <dbReference type="ChEBI" id="CHEBI:64076"/>
    </ligand>
</feature>
<keyword evidence="5 6" id="KW-0456">Lyase</keyword>
<feature type="binding site" evidence="6">
    <location>
        <position position="154"/>
    </location>
    <ligand>
        <name>(6S)-NADPHX</name>
        <dbReference type="ChEBI" id="CHEBI:64076"/>
    </ligand>
</feature>
<dbReference type="eggNOG" id="COG0063">
    <property type="taxonomic scope" value="Bacteria"/>
</dbReference>
<dbReference type="PROSITE" id="PS01050">
    <property type="entry name" value="YJEF_C_2"/>
    <property type="match status" value="1"/>
</dbReference>
<dbReference type="OrthoDB" id="9806925at2"/>
<keyword evidence="3 6" id="KW-0521">NADP</keyword>
<dbReference type="Pfam" id="PF01256">
    <property type="entry name" value="Carb_kinase"/>
    <property type="match status" value="1"/>
</dbReference>
<dbReference type="GO" id="GO:0110051">
    <property type="term" value="P:metabolite repair"/>
    <property type="evidence" value="ECO:0007669"/>
    <property type="project" value="TreeGrafter"/>
</dbReference>
<dbReference type="Proteomes" id="UP000019050">
    <property type="component" value="Unassembled WGS sequence"/>
</dbReference>
<feature type="domain" description="YjeF C-terminal" evidence="7">
    <location>
        <begin position="6"/>
        <end position="276"/>
    </location>
</feature>
<dbReference type="GeneID" id="84816328"/>
<dbReference type="InterPro" id="IPR000631">
    <property type="entry name" value="CARKD"/>
</dbReference>
<dbReference type="EC" id="4.2.1.136" evidence="6"/>
<name>W1Q6L0_ABIDE</name>
<evidence type="ECO:0000256" key="1">
    <source>
        <dbReference type="ARBA" id="ARBA00022741"/>
    </source>
</evidence>
<evidence type="ECO:0000256" key="4">
    <source>
        <dbReference type="ARBA" id="ARBA00023027"/>
    </source>
</evidence>
<evidence type="ECO:0000313" key="9">
    <source>
        <dbReference type="Proteomes" id="UP000019050"/>
    </source>
</evidence>
<dbReference type="RefSeq" id="WP_023390822.1">
    <property type="nucleotide sequence ID" value="NZ_KI535340.1"/>
</dbReference>
<keyword evidence="9" id="KW-1185">Reference proteome</keyword>
<dbReference type="GO" id="GO:0046496">
    <property type="term" value="P:nicotinamide nucleotide metabolic process"/>
    <property type="evidence" value="ECO:0007669"/>
    <property type="project" value="UniProtKB-UniRule"/>
</dbReference>
<dbReference type="PROSITE" id="PS51383">
    <property type="entry name" value="YJEF_C_3"/>
    <property type="match status" value="1"/>
</dbReference>
<protein>
    <recommendedName>
        <fullName evidence="6">ADP-dependent (S)-NAD(P)H-hydrate dehydratase</fullName>
        <ecNumber evidence="6">4.2.1.136</ecNumber>
    </recommendedName>
    <alternativeName>
        <fullName evidence="6">ADP-dependent NAD(P)HX dehydratase</fullName>
    </alternativeName>
</protein>
<dbReference type="GO" id="GO:0052855">
    <property type="term" value="F:ADP-dependent NAD(P)H-hydrate dehydratase activity"/>
    <property type="evidence" value="ECO:0007669"/>
    <property type="project" value="UniProtKB-UniRule"/>
</dbReference>
<dbReference type="HAMAP" id="MF_01965">
    <property type="entry name" value="NADHX_dehydratase"/>
    <property type="match status" value="1"/>
</dbReference>
<feature type="binding site" evidence="6">
    <location>
        <position position="217"/>
    </location>
    <ligand>
        <name>AMP</name>
        <dbReference type="ChEBI" id="CHEBI:456215"/>
    </ligand>
</feature>
<dbReference type="PANTHER" id="PTHR12592">
    <property type="entry name" value="ATP-DEPENDENT (S)-NAD(P)H-HYDRATE DEHYDRATASE FAMILY MEMBER"/>
    <property type="match status" value="1"/>
</dbReference>
<dbReference type="SUPFAM" id="SSF53613">
    <property type="entry name" value="Ribokinase-like"/>
    <property type="match status" value="1"/>
</dbReference>
<keyword evidence="2 6" id="KW-0067">ATP-binding</keyword>
<dbReference type="InterPro" id="IPR017953">
    <property type="entry name" value="Carbohydrate_kinase_pred_CS"/>
</dbReference>
<feature type="binding site" evidence="6">
    <location>
        <begin position="188"/>
        <end position="192"/>
    </location>
    <ligand>
        <name>AMP</name>
        <dbReference type="ChEBI" id="CHEBI:456215"/>
    </ligand>
</feature>
<dbReference type="GO" id="GO:0052856">
    <property type="term" value="F:NAD(P)HX epimerase activity"/>
    <property type="evidence" value="ECO:0007669"/>
    <property type="project" value="TreeGrafter"/>
</dbReference>
<comment type="catalytic activity">
    <reaction evidence="6">
        <text>(6S)-NADHX + ADP = AMP + phosphate + NADH + H(+)</text>
        <dbReference type="Rhea" id="RHEA:32223"/>
        <dbReference type="ChEBI" id="CHEBI:15378"/>
        <dbReference type="ChEBI" id="CHEBI:43474"/>
        <dbReference type="ChEBI" id="CHEBI:57945"/>
        <dbReference type="ChEBI" id="CHEBI:64074"/>
        <dbReference type="ChEBI" id="CHEBI:456215"/>
        <dbReference type="ChEBI" id="CHEBI:456216"/>
        <dbReference type="EC" id="4.2.1.136"/>
    </reaction>
</comment>
<comment type="caution">
    <text evidence="8">The sequence shown here is derived from an EMBL/GenBank/DDBJ whole genome shotgun (WGS) entry which is preliminary data.</text>
</comment>
<evidence type="ECO:0000259" key="7">
    <source>
        <dbReference type="PROSITE" id="PS51383"/>
    </source>
</evidence>
<sequence>MFQPLTYDGLAHRLPKRPSQSHKGTFGRTLLVGGNAQLGGAIILAAQAAVYAGSGLTTVATDVANHTALHARLPEAMVSDWSNLAQLKELTQAADLVLLGPGMGLDAFSCQRLHRILDWLKPGQKLVLDGDALTLLARHPHPVPSGVPIVITPHQAEWQRLSDLAIEDQTPQANLAVQKQLGFNLVLKKPGTELYLTDGSCYQLTVGTPAMATGGMGDTLAGMVAAFLAQFPDDFNLALCSAVFLHSYLAQELAQTQWVVLPHQISEKLPSLMKHFIG</sequence>
<comment type="similarity">
    <text evidence="6">Belongs to the NnrD/CARKD family.</text>
</comment>
<comment type="catalytic activity">
    <reaction evidence="6">
        <text>(6S)-NADPHX + ADP = AMP + phosphate + NADPH + H(+)</text>
        <dbReference type="Rhea" id="RHEA:32235"/>
        <dbReference type="ChEBI" id="CHEBI:15378"/>
        <dbReference type="ChEBI" id="CHEBI:43474"/>
        <dbReference type="ChEBI" id="CHEBI:57783"/>
        <dbReference type="ChEBI" id="CHEBI:64076"/>
        <dbReference type="ChEBI" id="CHEBI:456215"/>
        <dbReference type="ChEBI" id="CHEBI:456216"/>
        <dbReference type="EC" id="4.2.1.136"/>
    </reaction>
</comment>
<dbReference type="HOGENOM" id="CLU_024853_2_1_9"/>
<accession>W1Q6L0</accession>
<organism evidence="8 9">
    <name type="scientific">Abiotrophia defectiva ATCC 49176</name>
    <dbReference type="NCBI Taxonomy" id="592010"/>
    <lineage>
        <taxon>Bacteria</taxon>
        <taxon>Bacillati</taxon>
        <taxon>Bacillota</taxon>
        <taxon>Bacilli</taxon>
        <taxon>Lactobacillales</taxon>
        <taxon>Aerococcaceae</taxon>
        <taxon>Abiotrophia</taxon>
    </lineage>
</organism>
<evidence type="ECO:0000256" key="2">
    <source>
        <dbReference type="ARBA" id="ARBA00022840"/>
    </source>
</evidence>
<comment type="cofactor">
    <cofactor evidence="6">
        <name>Mg(2+)</name>
        <dbReference type="ChEBI" id="CHEBI:18420"/>
    </cofactor>
</comment>
<dbReference type="PANTHER" id="PTHR12592:SF0">
    <property type="entry name" value="ATP-DEPENDENT (S)-NAD(P)H-HYDRATE DEHYDRATASE"/>
    <property type="match status" value="1"/>
</dbReference>
<gene>
    <name evidence="6" type="primary">nnrD</name>
    <name evidence="8" type="ORF">GCWU000182_000162</name>
</gene>
<dbReference type="Gene3D" id="3.40.1190.20">
    <property type="match status" value="1"/>
</dbReference>
<comment type="subunit">
    <text evidence="6">Homotetramer.</text>
</comment>
<evidence type="ECO:0000256" key="3">
    <source>
        <dbReference type="ARBA" id="ARBA00022857"/>
    </source>
</evidence>
<comment type="function">
    <text evidence="6">Catalyzes the dehydration of the S-form of NAD(P)HX at the expense of ADP, which is converted to AMP. Together with NAD(P)HX epimerase, which catalyzes the epimerization of the S- and R-forms, the enzyme allows the repair of both epimers of NAD(P)HX, a damaged form of NAD(P)H that is a result of enzymatic or heat-dependent hydration.</text>
</comment>
<dbReference type="EMBL" id="ACIN03000001">
    <property type="protein sequence ID" value="ESK66474.1"/>
    <property type="molecule type" value="Genomic_DNA"/>
</dbReference>
<dbReference type="NCBIfam" id="TIGR00196">
    <property type="entry name" value="yjeF_cterm"/>
    <property type="match status" value="1"/>
</dbReference>
<dbReference type="CDD" id="cd01171">
    <property type="entry name" value="YXKO-related"/>
    <property type="match status" value="1"/>
</dbReference>
<evidence type="ECO:0000256" key="6">
    <source>
        <dbReference type="HAMAP-Rule" id="MF_01965"/>
    </source>
</evidence>
<evidence type="ECO:0000313" key="8">
    <source>
        <dbReference type="EMBL" id="ESK66474.1"/>
    </source>
</evidence>
<dbReference type="InterPro" id="IPR029056">
    <property type="entry name" value="Ribokinase-like"/>
</dbReference>
<evidence type="ECO:0000256" key="5">
    <source>
        <dbReference type="ARBA" id="ARBA00023239"/>
    </source>
</evidence>
<dbReference type="AlphaFoldDB" id="W1Q6L0"/>
<feature type="binding site" evidence="6">
    <location>
        <position position="41"/>
    </location>
    <ligand>
        <name>(6S)-NADPHX</name>
        <dbReference type="ChEBI" id="CHEBI:64076"/>
    </ligand>
</feature>
<dbReference type="GO" id="GO:0005524">
    <property type="term" value="F:ATP binding"/>
    <property type="evidence" value="ECO:0007669"/>
    <property type="project" value="UniProtKB-KW"/>
</dbReference>
<keyword evidence="4 6" id="KW-0520">NAD</keyword>